<feature type="coiled-coil region" evidence="1">
    <location>
        <begin position="124"/>
        <end position="153"/>
    </location>
</feature>
<dbReference type="Proteomes" id="UP000663452">
    <property type="component" value="Chromosome"/>
</dbReference>
<reference evidence="2 3" key="1">
    <citation type="submission" date="2021-02" db="EMBL/GenBank/DDBJ databases">
        <title>Paenibacillus tianjinensis sp. nov.</title>
        <authorList>
            <person name="Liu H."/>
        </authorList>
    </citation>
    <scope>NUCLEOTIDE SEQUENCE [LARGE SCALE GENOMIC DNA]</scope>
    <source>
        <strain evidence="2 3">TB2019</strain>
    </source>
</reference>
<dbReference type="RefSeq" id="WP_206104013.1">
    <property type="nucleotide sequence ID" value="NZ_CP070969.1"/>
</dbReference>
<evidence type="ECO:0000313" key="3">
    <source>
        <dbReference type="Proteomes" id="UP000663452"/>
    </source>
</evidence>
<evidence type="ECO:0000313" key="2">
    <source>
        <dbReference type="EMBL" id="QSF46539.1"/>
    </source>
</evidence>
<name>A0ABX7LEJ6_9BACL</name>
<dbReference type="EMBL" id="CP070969">
    <property type="protein sequence ID" value="QSF46539.1"/>
    <property type="molecule type" value="Genomic_DNA"/>
</dbReference>
<keyword evidence="1" id="KW-0175">Coiled coil</keyword>
<evidence type="ECO:0000256" key="1">
    <source>
        <dbReference type="SAM" id="Coils"/>
    </source>
</evidence>
<gene>
    <name evidence="2" type="ORF">JRJ22_08185</name>
</gene>
<keyword evidence="3" id="KW-1185">Reference proteome</keyword>
<sequence>MFFSKKKPIEQPKQVMLPLKSLLRVLKYGEEIGLPVKESIGYENDRTIKLEYQNVHYYLHQWADWTMTITLVDKSTKEELTVYNAPHGLQVDWNKDIIGFKYNATSFVKWDVEGSWSKIITETILDLEKEIENKKLQLQKESEEKKQRDEAQKISIIQGKAKRFEENFFKK</sequence>
<protein>
    <submittedName>
        <fullName evidence="2">Uncharacterized protein</fullName>
    </submittedName>
</protein>
<proteinExistence type="predicted"/>
<organism evidence="2 3">
    <name type="scientific">Paenibacillus tianjinensis</name>
    <dbReference type="NCBI Taxonomy" id="2810347"/>
    <lineage>
        <taxon>Bacteria</taxon>
        <taxon>Bacillati</taxon>
        <taxon>Bacillota</taxon>
        <taxon>Bacilli</taxon>
        <taxon>Bacillales</taxon>
        <taxon>Paenibacillaceae</taxon>
        <taxon>Paenibacillus</taxon>
    </lineage>
</organism>
<accession>A0ABX7LEJ6</accession>